<evidence type="ECO:0000256" key="11">
    <source>
        <dbReference type="PIRSR" id="PIRSR000114-1"/>
    </source>
</evidence>
<comment type="subcellular location">
    <subcellularLocation>
        <location evidence="10">Cytoplasm</location>
    </subcellularLocation>
</comment>
<evidence type="ECO:0000256" key="2">
    <source>
        <dbReference type="ARBA" id="ARBA00022516"/>
    </source>
</evidence>
<dbReference type="NCBIfam" id="NF000942">
    <property type="entry name" value="PRK00094.1-4"/>
    <property type="match status" value="1"/>
</dbReference>
<dbReference type="GO" id="GO:0005975">
    <property type="term" value="P:carbohydrate metabolic process"/>
    <property type="evidence" value="ECO:0007669"/>
    <property type="project" value="InterPro"/>
</dbReference>
<evidence type="ECO:0000256" key="15">
    <source>
        <dbReference type="RuleBase" id="RU000439"/>
    </source>
</evidence>
<feature type="binding site" evidence="10">
    <location>
        <position position="147"/>
    </location>
    <ligand>
        <name>NADPH</name>
        <dbReference type="ChEBI" id="CHEBI:57783"/>
    </ligand>
</feature>
<feature type="binding site" evidence="10">
    <location>
        <position position="115"/>
    </location>
    <ligand>
        <name>sn-glycerol 3-phosphate</name>
        <dbReference type="ChEBI" id="CHEBI:57597"/>
    </ligand>
</feature>
<dbReference type="PANTHER" id="PTHR11728:SF1">
    <property type="entry name" value="GLYCEROL-3-PHOSPHATE DEHYDROGENASE [NAD(+)] 2, CHLOROPLASTIC"/>
    <property type="match status" value="1"/>
</dbReference>
<dbReference type="Gene3D" id="1.10.1040.10">
    <property type="entry name" value="N-(1-d-carboxylethyl)-l-norvaline Dehydrogenase, domain 2"/>
    <property type="match status" value="1"/>
</dbReference>
<dbReference type="InterPro" id="IPR013328">
    <property type="entry name" value="6PGD_dom2"/>
</dbReference>
<dbReference type="PROSITE" id="PS00957">
    <property type="entry name" value="NAD_G3PDH"/>
    <property type="match status" value="1"/>
</dbReference>
<comment type="catalytic activity">
    <reaction evidence="10">
        <text>sn-glycerol 3-phosphate + NAD(+) = dihydroxyacetone phosphate + NADH + H(+)</text>
        <dbReference type="Rhea" id="RHEA:11092"/>
        <dbReference type="ChEBI" id="CHEBI:15378"/>
        <dbReference type="ChEBI" id="CHEBI:57540"/>
        <dbReference type="ChEBI" id="CHEBI:57597"/>
        <dbReference type="ChEBI" id="CHEBI:57642"/>
        <dbReference type="ChEBI" id="CHEBI:57945"/>
        <dbReference type="EC" id="1.1.1.94"/>
    </reaction>
</comment>
<keyword evidence="9 10" id="KW-1208">Phospholipid metabolism</keyword>
<keyword evidence="5 10" id="KW-0560">Oxidoreductase</keyword>
<dbReference type="InterPro" id="IPR006109">
    <property type="entry name" value="G3P_DH_NAD-dep_C"/>
</dbReference>
<feature type="binding site" evidence="10">
    <location>
        <position position="262"/>
    </location>
    <ligand>
        <name>sn-glycerol 3-phosphate</name>
        <dbReference type="ChEBI" id="CHEBI:57597"/>
    </ligand>
</feature>
<dbReference type="GO" id="GO:0051287">
    <property type="term" value="F:NAD binding"/>
    <property type="evidence" value="ECO:0007669"/>
    <property type="project" value="InterPro"/>
</dbReference>
<dbReference type="Pfam" id="PF01210">
    <property type="entry name" value="NAD_Gly3P_dh_N"/>
    <property type="match status" value="1"/>
</dbReference>
<evidence type="ECO:0000256" key="6">
    <source>
        <dbReference type="ARBA" id="ARBA00023027"/>
    </source>
</evidence>
<feature type="binding site" evidence="10">
    <location>
        <position position="197"/>
    </location>
    <ligand>
        <name>sn-glycerol 3-phosphate</name>
        <dbReference type="ChEBI" id="CHEBI:57597"/>
    </ligand>
</feature>
<feature type="binding site" evidence="12">
    <location>
        <position position="115"/>
    </location>
    <ligand>
        <name>substrate</name>
    </ligand>
</feature>
<dbReference type="Gene3D" id="3.40.50.720">
    <property type="entry name" value="NAD(P)-binding Rossmann-like Domain"/>
    <property type="match status" value="1"/>
</dbReference>
<evidence type="ECO:0000259" key="17">
    <source>
        <dbReference type="Pfam" id="PF07479"/>
    </source>
</evidence>
<dbReference type="InterPro" id="IPR006168">
    <property type="entry name" value="G3P_DH_NAD-dep"/>
</dbReference>
<dbReference type="UniPathway" id="UPA00940"/>
<evidence type="ECO:0000256" key="14">
    <source>
        <dbReference type="RuleBase" id="RU000437"/>
    </source>
</evidence>
<feature type="binding site" evidence="10">
    <location>
        <position position="115"/>
    </location>
    <ligand>
        <name>NADPH</name>
        <dbReference type="ChEBI" id="CHEBI:57783"/>
    </ligand>
</feature>
<keyword evidence="6 10" id="KW-0520">NAD</keyword>
<dbReference type="GO" id="GO:0046168">
    <property type="term" value="P:glycerol-3-phosphate catabolic process"/>
    <property type="evidence" value="ECO:0007669"/>
    <property type="project" value="InterPro"/>
</dbReference>
<evidence type="ECO:0000313" key="19">
    <source>
        <dbReference type="Proteomes" id="UP000570514"/>
    </source>
</evidence>
<comment type="similarity">
    <text evidence="1 10 14">Belongs to the NAD-dependent glycerol-3-phosphate dehydrogenase family.</text>
</comment>
<dbReference type="PANTHER" id="PTHR11728">
    <property type="entry name" value="GLYCEROL-3-PHOSPHATE DEHYDROGENASE"/>
    <property type="match status" value="1"/>
</dbReference>
<dbReference type="InterPro" id="IPR036291">
    <property type="entry name" value="NAD(P)-bd_dom_sf"/>
</dbReference>
<evidence type="ECO:0000256" key="1">
    <source>
        <dbReference type="ARBA" id="ARBA00011009"/>
    </source>
</evidence>
<evidence type="ECO:0000256" key="3">
    <source>
        <dbReference type="ARBA" id="ARBA00022741"/>
    </source>
</evidence>
<name>A0A846MZE1_9PROT</name>
<feature type="binding site" evidence="10">
    <location>
        <position position="21"/>
    </location>
    <ligand>
        <name>NADPH</name>
        <dbReference type="ChEBI" id="CHEBI:57783"/>
    </ligand>
</feature>
<dbReference type="InterPro" id="IPR011128">
    <property type="entry name" value="G3P_DH_NAD-dep_N"/>
</dbReference>
<sequence>MSAPSKAAAYEKIGVIGAGAWGTSLALTAARAGRKVSLWAREPEVVEAIRKTGENGIFLPGIALPENITATGDLAEAVSGAGALLMVPPAQHLRSALSAVAAVAAKGTPLVVCAKGIERGTGKIVTEVIAEAAPGFEPAILSGPSFARDSAVGLPTAVTTAARMDIAERLQASLSHATFRPYASDDLVGVALGGAAKNVYAIATGIVDGMGLGESARAALLARSFAELTRLGIALGARSETLMGLSGLGDLVLTATSPTSRNFHFGQEVGRGRSIASLREPGKPLAEGVETAPALVTRAAAEKIELPIAETVANVLSGALPLDGAIVRLMTRPLKSE</sequence>
<feature type="binding site" evidence="13">
    <location>
        <position position="261"/>
    </location>
    <ligand>
        <name>NAD(+)</name>
        <dbReference type="ChEBI" id="CHEBI:57540"/>
    </ligand>
</feature>
<comment type="pathway">
    <text evidence="10">Membrane lipid metabolism; glycerophospholipid metabolism.</text>
</comment>
<evidence type="ECO:0000313" key="18">
    <source>
        <dbReference type="EMBL" id="NIK88619.1"/>
    </source>
</evidence>
<feature type="binding site" evidence="10">
    <location>
        <position position="261"/>
    </location>
    <ligand>
        <name>NADPH</name>
        <dbReference type="ChEBI" id="CHEBI:57783"/>
    </ligand>
</feature>
<evidence type="ECO:0000256" key="13">
    <source>
        <dbReference type="PIRSR" id="PIRSR000114-3"/>
    </source>
</evidence>
<evidence type="ECO:0000259" key="16">
    <source>
        <dbReference type="Pfam" id="PF01210"/>
    </source>
</evidence>
<comment type="function">
    <text evidence="10">Catalyzes the reduction of the glycolytic intermediate dihydroxyacetone phosphate (DHAP) to sn-glycerol 3-phosphate (G3P), the key precursor for phospholipid synthesis.</text>
</comment>
<comment type="caution">
    <text evidence="18">The sequence shown here is derived from an EMBL/GenBank/DDBJ whole genome shotgun (WGS) entry which is preliminary data.</text>
</comment>
<dbReference type="SUPFAM" id="SSF51735">
    <property type="entry name" value="NAD(P)-binding Rossmann-fold domains"/>
    <property type="match status" value="1"/>
</dbReference>
<feature type="binding site" evidence="13">
    <location>
        <position position="147"/>
    </location>
    <ligand>
        <name>NAD(+)</name>
        <dbReference type="ChEBI" id="CHEBI:57540"/>
    </ligand>
</feature>
<dbReference type="Proteomes" id="UP000570514">
    <property type="component" value="Unassembled WGS sequence"/>
</dbReference>
<evidence type="ECO:0000256" key="12">
    <source>
        <dbReference type="PIRSR" id="PIRSR000114-2"/>
    </source>
</evidence>
<keyword evidence="7 10" id="KW-0443">Lipid metabolism</keyword>
<keyword evidence="3 10" id="KW-0547">Nucleotide-binding</keyword>
<feature type="active site" description="Proton acceptor" evidence="10 11">
    <location>
        <position position="197"/>
    </location>
</feature>
<feature type="domain" description="Glycerol-3-phosphate dehydrogenase NAD-dependent N-terminal" evidence="16">
    <location>
        <begin position="12"/>
        <end position="163"/>
    </location>
</feature>
<dbReference type="AlphaFoldDB" id="A0A846MZE1"/>
<evidence type="ECO:0000256" key="10">
    <source>
        <dbReference type="HAMAP-Rule" id="MF_00394"/>
    </source>
</evidence>
<evidence type="ECO:0000256" key="5">
    <source>
        <dbReference type="ARBA" id="ARBA00023002"/>
    </source>
</evidence>
<feature type="binding site" evidence="10">
    <location>
        <position position="287"/>
    </location>
    <ligand>
        <name>NADPH</name>
        <dbReference type="ChEBI" id="CHEBI:57783"/>
    </ligand>
</feature>
<organism evidence="18 19">
    <name type="scientific">Rhizomicrobium palustre</name>
    <dbReference type="NCBI Taxonomy" id="189966"/>
    <lineage>
        <taxon>Bacteria</taxon>
        <taxon>Pseudomonadati</taxon>
        <taxon>Pseudomonadota</taxon>
        <taxon>Alphaproteobacteria</taxon>
        <taxon>Micropepsales</taxon>
        <taxon>Micropepsaceae</taxon>
        <taxon>Rhizomicrobium</taxon>
    </lineage>
</organism>
<evidence type="ECO:0000256" key="4">
    <source>
        <dbReference type="ARBA" id="ARBA00022857"/>
    </source>
</evidence>
<dbReference type="EC" id="1.1.1.94" evidence="10"/>
<dbReference type="GO" id="GO:0008654">
    <property type="term" value="P:phospholipid biosynthetic process"/>
    <property type="evidence" value="ECO:0007669"/>
    <property type="project" value="UniProtKB-KW"/>
</dbReference>
<dbReference type="GO" id="GO:0046167">
    <property type="term" value="P:glycerol-3-phosphate biosynthetic process"/>
    <property type="evidence" value="ECO:0007669"/>
    <property type="project" value="UniProtKB-UniRule"/>
</dbReference>
<feature type="binding site" evidence="10">
    <location>
        <position position="143"/>
    </location>
    <ligand>
        <name>sn-glycerol 3-phosphate</name>
        <dbReference type="ChEBI" id="CHEBI:57597"/>
    </ligand>
</feature>
<keyword evidence="19" id="KW-1185">Reference proteome</keyword>
<accession>A0A846MZE1</accession>
<feature type="binding site" evidence="10">
    <location>
        <position position="250"/>
    </location>
    <ligand>
        <name>sn-glycerol 3-phosphate</name>
        <dbReference type="ChEBI" id="CHEBI:57597"/>
    </ligand>
</feature>
<feature type="binding site" evidence="12">
    <location>
        <begin position="261"/>
        <end position="262"/>
    </location>
    <ligand>
        <name>substrate</name>
    </ligand>
</feature>
<dbReference type="HAMAP" id="MF_00394">
    <property type="entry name" value="NAD_Glyc3P_dehydrog"/>
    <property type="match status" value="1"/>
</dbReference>
<feature type="domain" description="Glycerol-3-phosphate dehydrogenase NAD-dependent C-terminal" evidence="17">
    <location>
        <begin position="186"/>
        <end position="323"/>
    </location>
</feature>
<dbReference type="GO" id="GO:0047952">
    <property type="term" value="F:glycerol-3-phosphate dehydrogenase [NAD(P)+] activity"/>
    <property type="evidence" value="ECO:0007669"/>
    <property type="project" value="UniProtKB-UniRule"/>
</dbReference>
<dbReference type="FunFam" id="3.40.50.720:FF:000019">
    <property type="entry name" value="Glycerol-3-phosphate dehydrogenase [NAD(P)+]"/>
    <property type="match status" value="1"/>
</dbReference>
<dbReference type="EMBL" id="JAASRM010000001">
    <property type="protein sequence ID" value="NIK88619.1"/>
    <property type="molecule type" value="Genomic_DNA"/>
</dbReference>
<dbReference type="PRINTS" id="PR00077">
    <property type="entry name" value="GPDHDRGNASE"/>
</dbReference>
<keyword evidence="4 10" id="KW-0521">NADP</keyword>
<dbReference type="PIRSF" id="PIRSF000114">
    <property type="entry name" value="Glycerol-3-P_dh"/>
    <property type="match status" value="1"/>
</dbReference>
<evidence type="ECO:0000256" key="7">
    <source>
        <dbReference type="ARBA" id="ARBA00023098"/>
    </source>
</evidence>
<evidence type="ECO:0000256" key="8">
    <source>
        <dbReference type="ARBA" id="ARBA00023209"/>
    </source>
</evidence>
<feature type="binding site" evidence="10">
    <location>
        <position position="261"/>
    </location>
    <ligand>
        <name>sn-glycerol 3-phosphate</name>
        <dbReference type="ChEBI" id="CHEBI:57597"/>
    </ligand>
</feature>
<dbReference type="SUPFAM" id="SSF48179">
    <property type="entry name" value="6-phosphogluconate dehydrogenase C-terminal domain-like"/>
    <property type="match status" value="1"/>
</dbReference>
<feature type="binding site" evidence="10">
    <location>
        <position position="285"/>
    </location>
    <ligand>
        <name>NADPH</name>
        <dbReference type="ChEBI" id="CHEBI:57783"/>
    </ligand>
</feature>
<keyword evidence="8 10" id="KW-0594">Phospholipid biosynthesis</keyword>
<feature type="binding site" evidence="10">
    <location>
        <position position="260"/>
    </location>
    <ligand>
        <name>sn-glycerol 3-phosphate</name>
        <dbReference type="ChEBI" id="CHEBI:57597"/>
    </ligand>
</feature>
<dbReference type="InterPro" id="IPR008927">
    <property type="entry name" value="6-PGluconate_DH-like_C_sf"/>
</dbReference>
<protein>
    <recommendedName>
        <fullName evidence="10">Glycerol-3-phosphate dehydrogenase [NAD(P)+]</fullName>
        <ecNumber evidence="10">1.1.1.94</ecNumber>
    </recommendedName>
    <alternativeName>
        <fullName evidence="10">NAD(P)(+)-dependent glycerol-3-phosphate dehydrogenase</fullName>
    </alternativeName>
    <alternativeName>
        <fullName evidence="10">NAD(P)H-dependent dihydroxyacetone-phosphate reductase</fullName>
    </alternativeName>
</protein>
<keyword evidence="2 10" id="KW-0444">Lipid biosynthesis</keyword>
<dbReference type="NCBIfam" id="NF000940">
    <property type="entry name" value="PRK00094.1-2"/>
    <property type="match status" value="1"/>
</dbReference>
<dbReference type="RefSeq" id="WP_167082778.1">
    <property type="nucleotide sequence ID" value="NZ_BAAADC010000001.1"/>
</dbReference>
<dbReference type="Pfam" id="PF07479">
    <property type="entry name" value="NAD_Gly3P_dh_C"/>
    <property type="match status" value="1"/>
</dbReference>
<reference evidence="18 19" key="1">
    <citation type="submission" date="2020-03" db="EMBL/GenBank/DDBJ databases">
        <title>Genomic Encyclopedia of Type Strains, Phase IV (KMG-IV): sequencing the most valuable type-strain genomes for metagenomic binning, comparative biology and taxonomic classification.</title>
        <authorList>
            <person name="Goeker M."/>
        </authorList>
    </citation>
    <scope>NUCLEOTIDE SEQUENCE [LARGE SCALE GENOMIC DNA]</scope>
    <source>
        <strain evidence="18 19">DSM 19867</strain>
    </source>
</reference>
<feature type="binding site" evidence="13">
    <location>
        <begin position="17"/>
        <end position="22"/>
    </location>
    <ligand>
        <name>NAD(+)</name>
        <dbReference type="ChEBI" id="CHEBI:57540"/>
    </ligand>
</feature>
<comment type="catalytic activity">
    <reaction evidence="10 15">
        <text>sn-glycerol 3-phosphate + NADP(+) = dihydroxyacetone phosphate + NADPH + H(+)</text>
        <dbReference type="Rhea" id="RHEA:11096"/>
        <dbReference type="ChEBI" id="CHEBI:15378"/>
        <dbReference type="ChEBI" id="CHEBI:57597"/>
        <dbReference type="ChEBI" id="CHEBI:57642"/>
        <dbReference type="ChEBI" id="CHEBI:57783"/>
        <dbReference type="ChEBI" id="CHEBI:58349"/>
        <dbReference type="EC" id="1.1.1.94"/>
    </reaction>
</comment>
<evidence type="ECO:0000256" key="9">
    <source>
        <dbReference type="ARBA" id="ARBA00023264"/>
    </source>
</evidence>
<dbReference type="GO" id="GO:0005829">
    <property type="term" value="C:cytosol"/>
    <property type="evidence" value="ECO:0007669"/>
    <property type="project" value="TreeGrafter"/>
</dbReference>
<proteinExistence type="inferred from homology"/>
<feature type="binding site" evidence="10">
    <location>
        <position position="145"/>
    </location>
    <ligand>
        <name>sn-glycerol 3-phosphate</name>
        <dbReference type="ChEBI" id="CHEBI:57597"/>
    </ligand>
</feature>
<keyword evidence="10" id="KW-0963">Cytoplasm</keyword>
<comment type="caution">
    <text evidence="10">Lacks conserved residue(s) required for the propagation of feature annotation.</text>
</comment>
<feature type="binding site" evidence="10">
    <location>
        <position position="41"/>
    </location>
    <ligand>
        <name>NADPH</name>
        <dbReference type="ChEBI" id="CHEBI:57783"/>
    </ligand>
</feature>
<dbReference type="GO" id="GO:0006650">
    <property type="term" value="P:glycerophospholipid metabolic process"/>
    <property type="evidence" value="ECO:0007669"/>
    <property type="project" value="UniProtKB-UniRule"/>
</dbReference>
<gene>
    <name evidence="10" type="primary">gpsA</name>
    <name evidence="18" type="ORF">FHS83_001937</name>
</gene>